<dbReference type="Gene3D" id="3.10.20.30">
    <property type="match status" value="1"/>
</dbReference>
<dbReference type="OrthoDB" id="9798559at2"/>
<proteinExistence type="predicted"/>
<sequence>MAGAVTVILNGAERTFADLGEKPDVTALVAALGFRADRVALERNGDIVPRSTWGATPIESGDRFEVVHFVGGGTNDTRYFLSTSRIMQTN</sequence>
<gene>
    <name evidence="1" type="ORF">SAMN05443244_0100</name>
</gene>
<dbReference type="Proteomes" id="UP000182409">
    <property type="component" value="Unassembled WGS sequence"/>
</dbReference>
<dbReference type="RefSeq" id="WP_074651851.1">
    <property type="nucleotide sequence ID" value="NZ_FNSD01000001.1"/>
</dbReference>
<dbReference type="PANTHER" id="PTHR34472:SF1">
    <property type="entry name" value="SULFUR CARRIER PROTEIN THIS"/>
    <property type="match status" value="1"/>
</dbReference>
<name>A0A1H4IUJ8_9BACT</name>
<dbReference type="AlphaFoldDB" id="A0A1H4IUJ8"/>
<dbReference type="Pfam" id="PF02597">
    <property type="entry name" value="ThiS"/>
    <property type="match status" value="1"/>
</dbReference>
<dbReference type="InterPro" id="IPR003749">
    <property type="entry name" value="ThiS/MoaD-like"/>
</dbReference>
<dbReference type="InterPro" id="IPR016155">
    <property type="entry name" value="Mopterin_synth/thiamin_S_b"/>
</dbReference>
<dbReference type="CDD" id="cd00565">
    <property type="entry name" value="Ubl_ThiS"/>
    <property type="match status" value="1"/>
</dbReference>
<dbReference type="NCBIfam" id="TIGR01683">
    <property type="entry name" value="thiS"/>
    <property type="match status" value="1"/>
</dbReference>
<dbReference type="PANTHER" id="PTHR34472">
    <property type="entry name" value="SULFUR CARRIER PROTEIN THIS"/>
    <property type="match status" value="1"/>
</dbReference>
<protein>
    <submittedName>
        <fullName evidence="1">Sulfur carrier protein</fullName>
    </submittedName>
</protein>
<dbReference type="InterPro" id="IPR010035">
    <property type="entry name" value="Thi_S"/>
</dbReference>
<evidence type="ECO:0000313" key="1">
    <source>
        <dbReference type="EMBL" id="SEB37801.1"/>
    </source>
</evidence>
<accession>A0A1H4IUJ8</accession>
<dbReference type="EMBL" id="FNSD01000001">
    <property type="protein sequence ID" value="SEB37801.1"/>
    <property type="molecule type" value="Genomic_DNA"/>
</dbReference>
<evidence type="ECO:0000313" key="2">
    <source>
        <dbReference type="Proteomes" id="UP000182409"/>
    </source>
</evidence>
<reference evidence="1 2" key="1">
    <citation type="submission" date="2016-10" db="EMBL/GenBank/DDBJ databases">
        <authorList>
            <person name="de Groot N.N."/>
        </authorList>
    </citation>
    <scope>NUCLEOTIDE SEQUENCE [LARGE SCALE GENOMIC DNA]</scope>
    <source>
        <strain evidence="1 2">AB35.6</strain>
    </source>
</reference>
<organism evidence="1 2">
    <name type="scientific">Terriglobus roseus</name>
    <dbReference type="NCBI Taxonomy" id="392734"/>
    <lineage>
        <taxon>Bacteria</taxon>
        <taxon>Pseudomonadati</taxon>
        <taxon>Acidobacteriota</taxon>
        <taxon>Terriglobia</taxon>
        <taxon>Terriglobales</taxon>
        <taxon>Acidobacteriaceae</taxon>
        <taxon>Terriglobus</taxon>
    </lineage>
</organism>
<dbReference type="InterPro" id="IPR012675">
    <property type="entry name" value="Beta-grasp_dom_sf"/>
</dbReference>
<dbReference type="SUPFAM" id="SSF54285">
    <property type="entry name" value="MoaD/ThiS"/>
    <property type="match status" value="1"/>
</dbReference>